<accession>A0A6G4V0L0</accession>
<gene>
    <name evidence="9" type="ORF">G5C60_07700</name>
</gene>
<organism evidence="9 10">
    <name type="scientific">Streptomyces scabichelini</name>
    <dbReference type="NCBI Taxonomy" id="2711217"/>
    <lineage>
        <taxon>Bacteria</taxon>
        <taxon>Bacillati</taxon>
        <taxon>Actinomycetota</taxon>
        <taxon>Actinomycetes</taxon>
        <taxon>Kitasatosporales</taxon>
        <taxon>Streptomycetaceae</taxon>
        <taxon>Streptomyces</taxon>
    </lineage>
</organism>
<evidence type="ECO:0000256" key="5">
    <source>
        <dbReference type="ARBA" id="ARBA00022989"/>
    </source>
</evidence>
<comment type="caution">
    <text evidence="9">The sequence shown here is derived from an EMBL/GenBank/DDBJ whole genome shotgun (WGS) entry which is preliminary data.</text>
</comment>
<keyword evidence="3" id="KW-1003">Cell membrane</keyword>
<evidence type="ECO:0000256" key="2">
    <source>
        <dbReference type="ARBA" id="ARBA00022448"/>
    </source>
</evidence>
<evidence type="ECO:0000256" key="1">
    <source>
        <dbReference type="ARBA" id="ARBA00004651"/>
    </source>
</evidence>
<dbReference type="InterPro" id="IPR005829">
    <property type="entry name" value="Sugar_transporter_CS"/>
</dbReference>
<dbReference type="InterPro" id="IPR050171">
    <property type="entry name" value="MFS_Transporters"/>
</dbReference>
<proteinExistence type="predicted"/>
<dbReference type="GO" id="GO:0022857">
    <property type="term" value="F:transmembrane transporter activity"/>
    <property type="evidence" value="ECO:0007669"/>
    <property type="project" value="InterPro"/>
</dbReference>
<feature type="transmembrane region" description="Helical" evidence="7">
    <location>
        <begin position="246"/>
        <end position="263"/>
    </location>
</feature>
<dbReference type="SUPFAM" id="SSF103473">
    <property type="entry name" value="MFS general substrate transporter"/>
    <property type="match status" value="1"/>
</dbReference>
<feature type="transmembrane region" description="Helical" evidence="7">
    <location>
        <begin position="275"/>
        <end position="299"/>
    </location>
</feature>
<feature type="transmembrane region" description="Helical" evidence="7">
    <location>
        <begin position="162"/>
        <end position="187"/>
    </location>
</feature>
<evidence type="ECO:0000259" key="8">
    <source>
        <dbReference type="PROSITE" id="PS50850"/>
    </source>
</evidence>
<feature type="transmembrane region" description="Helical" evidence="7">
    <location>
        <begin position="396"/>
        <end position="417"/>
    </location>
</feature>
<dbReference type="Proteomes" id="UP000472335">
    <property type="component" value="Unassembled WGS sequence"/>
</dbReference>
<dbReference type="EMBL" id="JAAKZY010000016">
    <property type="protein sequence ID" value="NGO07539.1"/>
    <property type="molecule type" value="Genomic_DNA"/>
</dbReference>
<name>A0A6G4V0L0_9ACTN</name>
<dbReference type="PANTHER" id="PTHR23517">
    <property type="entry name" value="RESISTANCE PROTEIN MDTM, PUTATIVE-RELATED-RELATED"/>
    <property type="match status" value="1"/>
</dbReference>
<evidence type="ECO:0000313" key="10">
    <source>
        <dbReference type="Proteomes" id="UP000472335"/>
    </source>
</evidence>
<feature type="transmembrane region" description="Helical" evidence="7">
    <location>
        <begin position="193"/>
        <end position="210"/>
    </location>
</feature>
<feature type="transmembrane region" description="Helical" evidence="7">
    <location>
        <begin position="128"/>
        <end position="150"/>
    </location>
</feature>
<dbReference type="PROSITE" id="PS50850">
    <property type="entry name" value="MFS"/>
    <property type="match status" value="1"/>
</dbReference>
<keyword evidence="10" id="KW-1185">Reference proteome</keyword>
<dbReference type="PROSITE" id="PS00216">
    <property type="entry name" value="SUGAR_TRANSPORT_1"/>
    <property type="match status" value="1"/>
</dbReference>
<dbReference type="AlphaFoldDB" id="A0A6G4V0L0"/>
<evidence type="ECO:0000256" key="3">
    <source>
        <dbReference type="ARBA" id="ARBA00022475"/>
    </source>
</evidence>
<protein>
    <submittedName>
        <fullName evidence="9">MFS transporter</fullName>
    </submittedName>
</protein>
<sequence>MPASVPPPPPAYAETVPPPGAILALPMYGAAHRLRVALLMAGSCLPILGAVLIAPVLPKMQDHFADVPGAGALVPMALTVPALALGLLAPFAGVIVDRLGRKRLLIAATVLYAIFGTAPLWLESLGAIVASRALVGVAEAAIMTCCTTLIGDYYSGRVRDRYLALQTMCASASATAFFVIGGAAGSAGWRTPFWIYAVSLLIAPLMAIGLPKPTAATGAAAEDGDGDGESADTTVAPKRSFPFRQLAGICGLTVFGALVFYTVPVEMSYLLDDLGVTATSVIGLATAIASAATVAGAITFAKLRGTPGPRLPLVFALCAAGFAVMWLADSAPLLIVGAVLNCLGTGLLLPSLLTIAMSRLDFADRGRGTGLWTASFFIGQFICPLVLIAAESALGTLAAAVGLLGLAAAVVAAGLFLTARRRAATVAPLSQ</sequence>
<dbReference type="RefSeq" id="WP_165256067.1">
    <property type="nucleotide sequence ID" value="NZ_JAAKZY010000016.1"/>
</dbReference>
<evidence type="ECO:0000256" key="4">
    <source>
        <dbReference type="ARBA" id="ARBA00022692"/>
    </source>
</evidence>
<feature type="transmembrane region" description="Helical" evidence="7">
    <location>
        <begin position="334"/>
        <end position="357"/>
    </location>
</feature>
<keyword evidence="6 7" id="KW-0472">Membrane</keyword>
<reference evidence="9 10" key="1">
    <citation type="submission" date="2020-02" db="EMBL/GenBank/DDBJ databases">
        <title>Whole-genome analyses of novel actinobacteria.</title>
        <authorList>
            <person name="Sahin N."/>
            <person name="Gencbay T."/>
        </authorList>
    </citation>
    <scope>NUCLEOTIDE SEQUENCE [LARGE SCALE GENOMIC DNA]</scope>
    <source>
        <strain evidence="9 10">HC44</strain>
    </source>
</reference>
<evidence type="ECO:0000256" key="6">
    <source>
        <dbReference type="ARBA" id="ARBA00023136"/>
    </source>
</evidence>
<keyword evidence="4 7" id="KW-0812">Transmembrane</keyword>
<feature type="domain" description="Major facilitator superfamily (MFS) profile" evidence="8">
    <location>
        <begin position="35"/>
        <end position="422"/>
    </location>
</feature>
<feature type="transmembrane region" description="Helical" evidence="7">
    <location>
        <begin position="69"/>
        <end position="92"/>
    </location>
</feature>
<keyword evidence="5 7" id="KW-1133">Transmembrane helix</keyword>
<dbReference type="GO" id="GO:0005886">
    <property type="term" value="C:plasma membrane"/>
    <property type="evidence" value="ECO:0007669"/>
    <property type="project" value="UniProtKB-SubCell"/>
</dbReference>
<evidence type="ECO:0000256" key="7">
    <source>
        <dbReference type="SAM" id="Phobius"/>
    </source>
</evidence>
<feature type="transmembrane region" description="Helical" evidence="7">
    <location>
        <begin position="36"/>
        <end position="57"/>
    </location>
</feature>
<dbReference type="Pfam" id="PF07690">
    <property type="entry name" value="MFS_1"/>
    <property type="match status" value="1"/>
</dbReference>
<feature type="transmembrane region" description="Helical" evidence="7">
    <location>
        <begin position="369"/>
        <end position="390"/>
    </location>
</feature>
<dbReference type="InterPro" id="IPR020846">
    <property type="entry name" value="MFS_dom"/>
</dbReference>
<dbReference type="InterPro" id="IPR036259">
    <property type="entry name" value="MFS_trans_sf"/>
</dbReference>
<dbReference type="CDD" id="cd17473">
    <property type="entry name" value="MFS_arabinose_efflux_permease_like"/>
    <property type="match status" value="1"/>
</dbReference>
<comment type="subcellular location">
    <subcellularLocation>
        <location evidence="1">Cell membrane</location>
        <topology evidence="1">Multi-pass membrane protein</topology>
    </subcellularLocation>
</comment>
<feature type="transmembrane region" description="Helical" evidence="7">
    <location>
        <begin position="311"/>
        <end position="328"/>
    </location>
</feature>
<evidence type="ECO:0000313" key="9">
    <source>
        <dbReference type="EMBL" id="NGO07539.1"/>
    </source>
</evidence>
<feature type="transmembrane region" description="Helical" evidence="7">
    <location>
        <begin position="104"/>
        <end position="122"/>
    </location>
</feature>
<keyword evidence="2" id="KW-0813">Transport</keyword>
<dbReference type="Gene3D" id="1.20.1250.20">
    <property type="entry name" value="MFS general substrate transporter like domains"/>
    <property type="match status" value="1"/>
</dbReference>
<dbReference type="InterPro" id="IPR011701">
    <property type="entry name" value="MFS"/>
</dbReference>